<dbReference type="OrthoDB" id="8654508at2"/>
<evidence type="ECO:0000313" key="1">
    <source>
        <dbReference type="EMBL" id="SFF15519.1"/>
    </source>
</evidence>
<evidence type="ECO:0000313" key="2">
    <source>
        <dbReference type="Proteomes" id="UP000199119"/>
    </source>
</evidence>
<protein>
    <submittedName>
        <fullName evidence="1">Uncharacterized protein</fullName>
    </submittedName>
</protein>
<dbReference type="STRING" id="1177982.SAMN04489711_114126"/>
<organism evidence="1 2">
    <name type="scientific">Paracidovorax wautersii</name>
    <dbReference type="NCBI Taxonomy" id="1177982"/>
    <lineage>
        <taxon>Bacteria</taxon>
        <taxon>Pseudomonadati</taxon>
        <taxon>Pseudomonadota</taxon>
        <taxon>Betaproteobacteria</taxon>
        <taxon>Burkholderiales</taxon>
        <taxon>Comamonadaceae</taxon>
        <taxon>Paracidovorax</taxon>
    </lineage>
</organism>
<dbReference type="AlphaFoldDB" id="A0A1I2GEK5"/>
<accession>A0A1I2GEK5</accession>
<gene>
    <name evidence="1" type="ORF">SAMN04489711_114126</name>
</gene>
<dbReference type="RefSeq" id="WP_092940818.1">
    <property type="nucleotide sequence ID" value="NZ_FONX01000014.1"/>
</dbReference>
<keyword evidence="2" id="KW-1185">Reference proteome</keyword>
<sequence length="201" mass="22696">MDLLLLTLLLSTGAYVVNAHQQRKRIALLAHHLGHYQIEKLMETLTQGYLRALGESDAERRDQIWTLLHISEVQLSDQFNRFAAEFGRVDAQLARVSRLPVGLPFALQLFPSASFDMRQALAIHAQGIARVVRNEAQRAPRDKAYMLTAELFLMQHTCHWFCKSRSVASARMVARHQTPHAQLVASVSPETRAAYTALIGR</sequence>
<name>A0A1I2GEK5_9BURK</name>
<proteinExistence type="predicted"/>
<dbReference type="Proteomes" id="UP000199119">
    <property type="component" value="Unassembled WGS sequence"/>
</dbReference>
<dbReference type="EMBL" id="FONX01000014">
    <property type="protein sequence ID" value="SFF15519.1"/>
    <property type="molecule type" value="Genomic_DNA"/>
</dbReference>
<reference evidence="2" key="1">
    <citation type="submission" date="2016-10" db="EMBL/GenBank/DDBJ databases">
        <authorList>
            <person name="Varghese N."/>
            <person name="Submissions S."/>
        </authorList>
    </citation>
    <scope>NUCLEOTIDE SEQUENCE [LARGE SCALE GENOMIC DNA]</scope>
    <source>
        <strain evidence="2">DSM 27981</strain>
    </source>
</reference>